<dbReference type="GO" id="GO:0008720">
    <property type="term" value="F:D-lactate dehydrogenase (NAD+) activity"/>
    <property type="evidence" value="ECO:0007669"/>
    <property type="project" value="UniProtKB-EC"/>
</dbReference>
<dbReference type="EMBL" id="BEXB01000011">
    <property type="protein sequence ID" value="GAY76197.1"/>
    <property type="molecule type" value="Genomic_DNA"/>
</dbReference>
<organism evidence="3 4">
    <name type="scientific">Sporolactobacillus inulinus</name>
    <dbReference type="NCBI Taxonomy" id="2078"/>
    <lineage>
        <taxon>Bacteria</taxon>
        <taxon>Bacillati</taxon>
        <taxon>Bacillota</taxon>
        <taxon>Bacilli</taxon>
        <taxon>Bacillales</taxon>
        <taxon>Sporolactobacillaceae</taxon>
        <taxon>Sporolactobacillus</taxon>
    </lineage>
</organism>
<dbReference type="RefSeq" id="WP_262392554.1">
    <property type="nucleotide sequence ID" value="NZ_BEXB01000011.1"/>
</dbReference>
<dbReference type="AlphaFoldDB" id="A0A4Y1ZAW3"/>
<sequence>MMKRQQSGNGEKKTGVQVDINRLELDAETAQLTKGYDGIVIQQRSHISNPAVYETLQKNGLRQLTSRTAGYDMIDLEQASERGLVVTNVPAYSPNSVAELALTQTMRLIRNLPLFDARGAEQDFAGQD</sequence>
<dbReference type="Gene3D" id="3.40.50.720">
    <property type="entry name" value="NAD(P)-binding Rossmann-like Domain"/>
    <property type="match status" value="2"/>
</dbReference>
<evidence type="ECO:0000256" key="1">
    <source>
        <dbReference type="ARBA" id="ARBA00023027"/>
    </source>
</evidence>
<dbReference type="EC" id="1.1.1.28" evidence="3"/>
<gene>
    <name evidence="3" type="ORF">NBRC111894_1751</name>
</gene>
<name>A0A4Y1ZAW3_9BACL</name>
<evidence type="ECO:0000313" key="4">
    <source>
        <dbReference type="Proteomes" id="UP000319716"/>
    </source>
</evidence>
<dbReference type="Pfam" id="PF00389">
    <property type="entry name" value="2-Hacid_dh"/>
    <property type="match status" value="1"/>
</dbReference>
<dbReference type="PANTHER" id="PTHR43026:SF1">
    <property type="entry name" value="2-HYDROXYACID DEHYDROGENASE HOMOLOG 1-RELATED"/>
    <property type="match status" value="1"/>
</dbReference>
<dbReference type="Proteomes" id="UP000319716">
    <property type="component" value="Unassembled WGS sequence"/>
</dbReference>
<comment type="caution">
    <text evidence="3">The sequence shown here is derived from an EMBL/GenBank/DDBJ whole genome shotgun (WGS) entry which is preliminary data.</text>
</comment>
<dbReference type="InterPro" id="IPR006139">
    <property type="entry name" value="D-isomer_2_OHA_DH_cat_dom"/>
</dbReference>
<feature type="domain" description="D-isomer specific 2-hydroxyacid dehydrogenase catalytic" evidence="2">
    <location>
        <begin position="14"/>
        <end position="101"/>
    </location>
</feature>
<evidence type="ECO:0000313" key="3">
    <source>
        <dbReference type="EMBL" id="GAY76197.1"/>
    </source>
</evidence>
<keyword evidence="3" id="KW-0560">Oxidoreductase</keyword>
<keyword evidence="1" id="KW-0520">NAD</keyword>
<dbReference type="InterPro" id="IPR058205">
    <property type="entry name" value="D-LDH-like"/>
</dbReference>
<evidence type="ECO:0000259" key="2">
    <source>
        <dbReference type="Pfam" id="PF00389"/>
    </source>
</evidence>
<accession>A0A4Y1ZAW3</accession>
<proteinExistence type="predicted"/>
<reference evidence="3 4" key="1">
    <citation type="submission" date="2017-11" db="EMBL/GenBank/DDBJ databases">
        <title>Draft Genome Sequence of Sporolactobacillus inulinus NBRC 111894 Isolated from Koso, a Japanese Sugar-Vegetable Fermented Beverage.</title>
        <authorList>
            <person name="Chiou T.Y."/>
            <person name="Oshima K."/>
            <person name="Suda W."/>
            <person name="Hattori M."/>
            <person name="Takahashi T."/>
        </authorList>
    </citation>
    <scope>NUCLEOTIDE SEQUENCE [LARGE SCALE GENOMIC DNA]</scope>
    <source>
        <strain evidence="3 4">NBRC111894</strain>
    </source>
</reference>
<dbReference type="SUPFAM" id="SSF52283">
    <property type="entry name" value="Formate/glycerate dehydrogenase catalytic domain-like"/>
    <property type="match status" value="1"/>
</dbReference>
<dbReference type="PANTHER" id="PTHR43026">
    <property type="entry name" value="2-HYDROXYACID DEHYDROGENASE HOMOLOG 1-RELATED"/>
    <property type="match status" value="1"/>
</dbReference>
<dbReference type="GO" id="GO:0051287">
    <property type="term" value="F:NAD binding"/>
    <property type="evidence" value="ECO:0007669"/>
    <property type="project" value="InterPro"/>
</dbReference>
<protein>
    <submittedName>
        <fullName evidence="3">D-lactate dehydrogenase</fullName>
        <ecNumber evidence="3">1.1.1.28</ecNumber>
    </submittedName>
</protein>